<evidence type="ECO:0000259" key="6">
    <source>
        <dbReference type="PROSITE" id="PS50011"/>
    </source>
</evidence>
<dbReference type="SUPFAM" id="SSF50998">
    <property type="entry name" value="Quinoprotein alcohol dehydrogenase-like"/>
    <property type="match status" value="2"/>
</dbReference>
<evidence type="ECO:0000313" key="7">
    <source>
        <dbReference type="EMBL" id="SHN39221.1"/>
    </source>
</evidence>
<dbReference type="PROSITE" id="PS50082">
    <property type="entry name" value="WD_REPEATS_2"/>
    <property type="match status" value="4"/>
</dbReference>
<reference evidence="7 8" key="1">
    <citation type="submission" date="2016-11" db="EMBL/GenBank/DDBJ databases">
        <authorList>
            <person name="Jaros S."/>
            <person name="Januszkiewicz K."/>
            <person name="Wedrychowicz H."/>
        </authorList>
    </citation>
    <scope>NUCLEOTIDE SEQUENCE [LARGE SCALE GENOMIC DNA]</scope>
    <source>
        <strain evidence="7 8">DSM 46144</strain>
    </source>
</reference>
<dbReference type="InterPro" id="IPR011990">
    <property type="entry name" value="TPR-like_helical_dom_sf"/>
</dbReference>
<dbReference type="Proteomes" id="UP000184440">
    <property type="component" value="Unassembled WGS sequence"/>
</dbReference>
<keyword evidence="4" id="KW-0802">TPR repeat</keyword>
<evidence type="ECO:0000256" key="4">
    <source>
        <dbReference type="PROSITE-ProRule" id="PRU00339"/>
    </source>
</evidence>
<sequence length="1202" mass="130876">MDDGEWAAGDTIAGRYRVVAISGRGGMGLVYRVHHLEWGVDLAMKSPQPRLFGTPEDRERFVVEAETWVSLGLHPNVCACHYVRTIDGIPRIFAEYLPGGSLREWIDDRRLYRGDERTNLATMLRIAVQFAWGLHHAHEHGLVHQDVKPANVLMDDESTAKITDFGLAKARATARGSRPLRSDGTDTSVLVSGRGYTPAYASPEQMERRPLGRRSDLWNYAASVLEMFTGGVSWSVGPAAGAALAQYRHSGPPRPDLPSMPEPVADVLDRCLRPDPAERPANLTEVADVLIAALERTTGRPSSRTPPPAAVLRADGLVNRAVSLFDLERPQQAEQTLSEALSVDPHNPHALYSTGLLRWRRGEISDTDLLDSLEHTRPGVADPTAVDALLVPVQLERGALVGHGEGTRPPDLDGEFDGELDHSRLIRLVGSGPLALVGPAVHPDGRKNRLDREDETFQVRDLRTGTVTATLVGHTGAVWEMDATPDGRCAVSLGLDEQIRVWDLPAGECRHVLPGGSTYQPIRISADGRRIVFQGNDGVLRIWDAASGHLVARFESGWEHEAYTDNLAVSADGRVVLSAAVAFRSSTDRAAPWVEFPGGVRLWDTVAGRELPGAPLEHVHSVAVSADGRVAACYDNISQSIRAWRFDGEPSLAGEPSLVLRTPTSDPQGAVGHVALSADGRLLASGTELGTVRLWETATGRCLRTCVPQPSPDRTTFMAPRWVLRFGADDRQVVYTDVWHHRFWAVPTGYVAPWLPSRPRSHALLLAAAERAHDLLTEAGRAFTEERMADSLALLSRARSEPGHERDARLLHAWRRLAERSVRTGVRAIWALPPLVGHEGRVNRLAVGPDPRWAVTGGADGTVRRWDVERGELAARLETGGPVPAVAMGQGSDVYFLRAAGPDGSPGEQQLQRWRSNNVTGLMRKVDRCLEVSPDGRVAVMMDRGGVHTAVLLEKPALLANLASDSEPSQPVRIPLDARISLSLYLGQLRIHHNETGARLGEHSVGVGMALAVAPDSDHVLTMYGGENALRLWRLTDNATVHLLRSEDDGRIQGAVFAPDGRFALSWSRNSIRAWNLESGTCLRTLHVAPRSLTNAVISADSRFILAGTTDGSVLRWEVDWALEARAPANWDDGVVGILTGLIGAGAVSGVPLTYPEMLRWIRRAGYGWVRPAAIFSWFDEHWAKTLEGTSSTAPRGIPSGS</sequence>
<feature type="repeat" description="WD" evidence="3">
    <location>
        <begin position="522"/>
        <end position="553"/>
    </location>
</feature>
<dbReference type="PROSITE" id="PS50011">
    <property type="entry name" value="PROTEIN_KINASE_DOM"/>
    <property type="match status" value="1"/>
</dbReference>
<dbReference type="InterPro" id="IPR019775">
    <property type="entry name" value="WD40_repeat_CS"/>
</dbReference>
<feature type="domain" description="Protein kinase" evidence="6">
    <location>
        <begin position="16"/>
        <end position="291"/>
    </location>
</feature>
<protein>
    <submittedName>
        <fullName evidence="7">Serine/threonine protein kinase</fullName>
    </submittedName>
</protein>
<dbReference type="PROSITE" id="PS00108">
    <property type="entry name" value="PROTEIN_KINASE_ST"/>
    <property type="match status" value="1"/>
</dbReference>
<organism evidence="7 8">
    <name type="scientific">Cryptosporangium aurantiacum</name>
    <dbReference type="NCBI Taxonomy" id="134849"/>
    <lineage>
        <taxon>Bacteria</taxon>
        <taxon>Bacillati</taxon>
        <taxon>Actinomycetota</taxon>
        <taxon>Actinomycetes</taxon>
        <taxon>Cryptosporangiales</taxon>
        <taxon>Cryptosporangiaceae</taxon>
        <taxon>Cryptosporangium</taxon>
    </lineage>
</organism>
<name>A0A1M7R342_9ACTN</name>
<accession>A0A1M7R342</accession>
<keyword evidence="1 3" id="KW-0853">WD repeat</keyword>
<keyword evidence="7" id="KW-0723">Serine/threonine-protein kinase</keyword>
<dbReference type="Gene3D" id="1.25.40.10">
    <property type="entry name" value="Tetratricopeptide repeat domain"/>
    <property type="match status" value="1"/>
</dbReference>
<feature type="repeat" description="TPR" evidence="4">
    <location>
        <begin position="314"/>
        <end position="347"/>
    </location>
</feature>
<dbReference type="GO" id="GO:0005524">
    <property type="term" value="F:ATP binding"/>
    <property type="evidence" value="ECO:0007669"/>
    <property type="project" value="InterPro"/>
</dbReference>
<feature type="repeat" description="WD" evidence="3">
    <location>
        <begin position="664"/>
        <end position="705"/>
    </location>
</feature>
<dbReference type="PANTHER" id="PTHR19848">
    <property type="entry name" value="WD40 REPEAT PROTEIN"/>
    <property type="match status" value="1"/>
</dbReference>
<feature type="repeat" description="WD" evidence="3">
    <location>
        <begin position="471"/>
        <end position="512"/>
    </location>
</feature>
<dbReference type="Gene3D" id="3.30.200.20">
    <property type="entry name" value="Phosphorylase Kinase, domain 1"/>
    <property type="match status" value="1"/>
</dbReference>
<dbReference type="InterPro" id="IPR015943">
    <property type="entry name" value="WD40/YVTN_repeat-like_dom_sf"/>
</dbReference>
<dbReference type="Gene3D" id="2.130.10.10">
    <property type="entry name" value="YVTN repeat-like/Quinoprotein amine dehydrogenase"/>
    <property type="match status" value="4"/>
</dbReference>
<dbReference type="RefSeq" id="WP_073259564.1">
    <property type="nucleotide sequence ID" value="NZ_FRCS01000006.1"/>
</dbReference>
<dbReference type="InterPro" id="IPR001680">
    <property type="entry name" value="WD40_rpt"/>
</dbReference>
<dbReference type="EMBL" id="FRCS01000006">
    <property type="protein sequence ID" value="SHN39221.1"/>
    <property type="molecule type" value="Genomic_DNA"/>
</dbReference>
<evidence type="ECO:0000313" key="8">
    <source>
        <dbReference type="Proteomes" id="UP000184440"/>
    </source>
</evidence>
<feature type="region of interest" description="Disordered" evidence="5">
    <location>
        <begin position="176"/>
        <end position="208"/>
    </location>
</feature>
<keyword evidence="7" id="KW-0808">Transferase</keyword>
<keyword evidence="8" id="KW-1185">Reference proteome</keyword>
<dbReference type="AlphaFoldDB" id="A0A1M7R342"/>
<dbReference type="InterPro" id="IPR011009">
    <property type="entry name" value="Kinase-like_dom_sf"/>
</dbReference>
<dbReference type="SMART" id="SM00028">
    <property type="entry name" value="TPR"/>
    <property type="match status" value="1"/>
</dbReference>
<keyword evidence="2" id="KW-0677">Repeat</keyword>
<dbReference type="InterPro" id="IPR011047">
    <property type="entry name" value="Quinoprotein_ADH-like_sf"/>
</dbReference>
<evidence type="ECO:0000256" key="1">
    <source>
        <dbReference type="ARBA" id="ARBA00022574"/>
    </source>
</evidence>
<dbReference type="PROSITE" id="PS00678">
    <property type="entry name" value="WD_REPEATS_1"/>
    <property type="match status" value="1"/>
</dbReference>
<dbReference type="InterPro" id="IPR019734">
    <property type="entry name" value="TPR_rpt"/>
</dbReference>
<feature type="repeat" description="WD" evidence="3">
    <location>
        <begin position="835"/>
        <end position="876"/>
    </location>
</feature>
<dbReference type="Gene3D" id="1.10.510.10">
    <property type="entry name" value="Transferase(Phosphotransferase) domain 1"/>
    <property type="match status" value="1"/>
</dbReference>
<dbReference type="SMART" id="SM00220">
    <property type="entry name" value="S_TKc"/>
    <property type="match status" value="1"/>
</dbReference>
<dbReference type="Pfam" id="PF00069">
    <property type="entry name" value="Pkinase"/>
    <property type="match status" value="1"/>
</dbReference>
<dbReference type="Pfam" id="PF00400">
    <property type="entry name" value="WD40"/>
    <property type="match status" value="3"/>
</dbReference>
<keyword evidence="7" id="KW-0418">Kinase</keyword>
<dbReference type="PROSITE" id="PS50005">
    <property type="entry name" value="TPR"/>
    <property type="match status" value="1"/>
</dbReference>
<dbReference type="GO" id="GO:0004674">
    <property type="term" value="F:protein serine/threonine kinase activity"/>
    <property type="evidence" value="ECO:0007669"/>
    <property type="project" value="UniProtKB-KW"/>
</dbReference>
<dbReference type="SMART" id="SM00320">
    <property type="entry name" value="WD40"/>
    <property type="match status" value="7"/>
</dbReference>
<dbReference type="SUPFAM" id="SSF48452">
    <property type="entry name" value="TPR-like"/>
    <property type="match status" value="1"/>
</dbReference>
<evidence type="ECO:0000256" key="2">
    <source>
        <dbReference type="ARBA" id="ARBA00022737"/>
    </source>
</evidence>
<dbReference type="PANTHER" id="PTHR19848:SF8">
    <property type="entry name" value="F-BOX AND WD REPEAT DOMAIN CONTAINING 7"/>
    <property type="match status" value="1"/>
</dbReference>
<evidence type="ECO:0000256" key="5">
    <source>
        <dbReference type="SAM" id="MobiDB-lite"/>
    </source>
</evidence>
<gene>
    <name evidence="7" type="ORF">SAMN05443668_106224</name>
</gene>
<dbReference type="CDD" id="cd14014">
    <property type="entry name" value="STKc_PknB_like"/>
    <property type="match status" value="1"/>
</dbReference>
<dbReference type="PROSITE" id="PS50294">
    <property type="entry name" value="WD_REPEATS_REGION"/>
    <property type="match status" value="2"/>
</dbReference>
<dbReference type="STRING" id="134849.SAMN05443668_106224"/>
<dbReference type="InterPro" id="IPR000719">
    <property type="entry name" value="Prot_kinase_dom"/>
</dbReference>
<dbReference type="InterPro" id="IPR008271">
    <property type="entry name" value="Ser/Thr_kinase_AS"/>
</dbReference>
<proteinExistence type="predicted"/>
<evidence type="ECO:0000256" key="3">
    <source>
        <dbReference type="PROSITE-ProRule" id="PRU00221"/>
    </source>
</evidence>
<dbReference type="SUPFAM" id="SSF56112">
    <property type="entry name" value="Protein kinase-like (PK-like)"/>
    <property type="match status" value="1"/>
</dbReference>